<comment type="similarity">
    <text evidence="2">Belongs to the bacterial flagellin family.</text>
</comment>
<dbReference type="PANTHER" id="PTHR42792">
    <property type="entry name" value="FLAGELLIN"/>
    <property type="match status" value="1"/>
</dbReference>
<dbReference type="InterPro" id="IPR013384">
    <property type="entry name" value="Flagell_FlgL"/>
</dbReference>
<feature type="domain" description="Flagellin C-terminal" evidence="5">
    <location>
        <begin position="211"/>
        <end position="293"/>
    </location>
</feature>
<evidence type="ECO:0000256" key="2">
    <source>
        <dbReference type="ARBA" id="ARBA00005709"/>
    </source>
</evidence>
<dbReference type="InterPro" id="IPR001492">
    <property type="entry name" value="Flagellin"/>
</dbReference>
<dbReference type="InterPro" id="IPR001029">
    <property type="entry name" value="Flagellin_N"/>
</dbReference>
<dbReference type="GO" id="GO:0009424">
    <property type="term" value="C:bacterial-type flagellum hook"/>
    <property type="evidence" value="ECO:0007669"/>
    <property type="project" value="InterPro"/>
</dbReference>
<dbReference type="GO" id="GO:0071973">
    <property type="term" value="P:bacterial-type flagellum-dependent cell motility"/>
    <property type="evidence" value="ECO:0007669"/>
    <property type="project" value="InterPro"/>
</dbReference>
<evidence type="ECO:0000313" key="7">
    <source>
        <dbReference type="Proteomes" id="UP000581688"/>
    </source>
</evidence>
<keyword evidence="6" id="KW-0282">Flagellum</keyword>
<evidence type="ECO:0000313" key="6">
    <source>
        <dbReference type="EMBL" id="MBB6453628.1"/>
    </source>
</evidence>
<name>A0A841Q5G1_9BACI</name>
<keyword evidence="6" id="KW-0966">Cell projection</keyword>
<keyword evidence="6" id="KW-0969">Cilium</keyword>
<evidence type="ECO:0000259" key="4">
    <source>
        <dbReference type="Pfam" id="PF00669"/>
    </source>
</evidence>
<dbReference type="InterPro" id="IPR046358">
    <property type="entry name" value="Flagellin_C"/>
</dbReference>
<dbReference type="RefSeq" id="WP_174496024.1">
    <property type="nucleotide sequence ID" value="NZ_CADDWK010000005.1"/>
</dbReference>
<dbReference type="EMBL" id="JACHGH010000005">
    <property type="protein sequence ID" value="MBB6453628.1"/>
    <property type="molecule type" value="Genomic_DNA"/>
</dbReference>
<dbReference type="SUPFAM" id="SSF64518">
    <property type="entry name" value="Phase 1 flagellin"/>
    <property type="match status" value="1"/>
</dbReference>
<sequence>MRVTQSMLANNFLRNLSTSYERMGKYQDQLTTGKKVNRPSDDPVVAMKGMNYRTQLKEIEQYQRNLGEIQTWMDNSDDALDKSTKVLQRLRELATQASNGTYDAGQRANIAEEVKELRNHMVEIANTKVNNKYIFNGTDTTNPRFDKDGLLIANPPNDEGVNIAVSDGITLKSNINPSNVFSEELFAELENFADALENPASTEDDIAGYLGKIDQFANNVVDERANLGARTNRLEMVEDRLSAQKIVATKVLSENEDIDYEKVITDLLTQESVHRAALSAGSRIIQPTLIDFLR</sequence>
<keyword evidence="7" id="KW-1185">Reference proteome</keyword>
<dbReference type="Proteomes" id="UP000581688">
    <property type="component" value="Unassembled WGS sequence"/>
</dbReference>
<accession>A0A841Q5G1</accession>
<comment type="caution">
    <text evidence="6">The sequence shown here is derived from an EMBL/GenBank/DDBJ whole genome shotgun (WGS) entry which is preliminary data.</text>
</comment>
<organism evidence="6 7">
    <name type="scientific">Salirhabdus euzebyi</name>
    <dbReference type="NCBI Taxonomy" id="394506"/>
    <lineage>
        <taxon>Bacteria</taxon>
        <taxon>Bacillati</taxon>
        <taxon>Bacillota</taxon>
        <taxon>Bacilli</taxon>
        <taxon>Bacillales</taxon>
        <taxon>Bacillaceae</taxon>
        <taxon>Salirhabdus</taxon>
    </lineage>
</organism>
<proteinExistence type="inferred from homology"/>
<reference evidence="6 7" key="1">
    <citation type="submission" date="2020-08" db="EMBL/GenBank/DDBJ databases">
        <title>Genomic Encyclopedia of Type Strains, Phase IV (KMG-IV): sequencing the most valuable type-strain genomes for metagenomic binning, comparative biology and taxonomic classification.</title>
        <authorList>
            <person name="Goeker M."/>
        </authorList>
    </citation>
    <scope>NUCLEOTIDE SEQUENCE [LARGE SCALE GENOMIC DNA]</scope>
    <source>
        <strain evidence="6 7">DSM 19612</strain>
    </source>
</reference>
<dbReference type="Pfam" id="PF00700">
    <property type="entry name" value="Flagellin_C"/>
    <property type="match status" value="1"/>
</dbReference>
<dbReference type="Gene3D" id="1.20.1330.10">
    <property type="entry name" value="f41 fragment of flagellin, N-terminal domain"/>
    <property type="match status" value="1"/>
</dbReference>
<protein>
    <submittedName>
        <fullName evidence="6">Flagellar hook-associated protein 3 FlgL</fullName>
    </submittedName>
</protein>
<dbReference type="GO" id="GO:0005198">
    <property type="term" value="F:structural molecule activity"/>
    <property type="evidence" value="ECO:0007669"/>
    <property type="project" value="InterPro"/>
</dbReference>
<keyword evidence="3" id="KW-0975">Bacterial flagellum</keyword>
<evidence type="ECO:0000256" key="1">
    <source>
        <dbReference type="ARBA" id="ARBA00004365"/>
    </source>
</evidence>
<dbReference type="Pfam" id="PF00669">
    <property type="entry name" value="Flagellin_N"/>
    <property type="match status" value="1"/>
</dbReference>
<evidence type="ECO:0000256" key="3">
    <source>
        <dbReference type="ARBA" id="ARBA00023143"/>
    </source>
</evidence>
<dbReference type="PANTHER" id="PTHR42792:SF1">
    <property type="entry name" value="FLAGELLAR HOOK-ASSOCIATED PROTEIN 3"/>
    <property type="match status" value="1"/>
</dbReference>
<feature type="domain" description="Flagellin N-terminal" evidence="4">
    <location>
        <begin position="5"/>
        <end position="140"/>
    </location>
</feature>
<gene>
    <name evidence="6" type="ORF">HNQ94_002077</name>
</gene>
<dbReference type="NCBIfam" id="TIGR02550">
    <property type="entry name" value="flagell_flgL"/>
    <property type="match status" value="1"/>
</dbReference>
<evidence type="ECO:0000259" key="5">
    <source>
        <dbReference type="Pfam" id="PF00700"/>
    </source>
</evidence>
<dbReference type="AlphaFoldDB" id="A0A841Q5G1"/>
<comment type="subcellular location">
    <subcellularLocation>
        <location evidence="1">Bacterial flagellum</location>
    </subcellularLocation>
</comment>